<name>A0A4Y7TAP4_COPMI</name>
<accession>A0A4Y7TAP4</accession>
<sequence>MRPRWLNGLRLLIPAYSCVPTNLLRQPSCTTYAFPSTMSTIDRLAAARRQREQEMEMARFDGPRAGPTGAPTPARPQPGTPVGGGENTFLAEVHRLLLLSSQFRR</sequence>
<feature type="region of interest" description="Disordered" evidence="1">
    <location>
        <begin position="59"/>
        <end position="86"/>
    </location>
</feature>
<reference evidence="2 3" key="1">
    <citation type="journal article" date="2019" name="Nat. Ecol. Evol.">
        <title>Megaphylogeny resolves global patterns of mushroom evolution.</title>
        <authorList>
            <person name="Varga T."/>
            <person name="Krizsan K."/>
            <person name="Foldi C."/>
            <person name="Dima B."/>
            <person name="Sanchez-Garcia M."/>
            <person name="Sanchez-Ramirez S."/>
            <person name="Szollosi G.J."/>
            <person name="Szarkandi J.G."/>
            <person name="Papp V."/>
            <person name="Albert L."/>
            <person name="Andreopoulos W."/>
            <person name="Angelini C."/>
            <person name="Antonin V."/>
            <person name="Barry K.W."/>
            <person name="Bougher N.L."/>
            <person name="Buchanan P."/>
            <person name="Buyck B."/>
            <person name="Bense V."/>
            <person name="Catcheside P."/>
            <person name="Chovatia M."/>
            <person name="Cooper J."/>
            <person name="Damon W."/>
            <person name="Desjardin D."/>
            <person name="Finy P."/>
            <person name="Geml J."/>
            <person name="Haridas S."/>
            <person name="Hughes K."/>
            <person name="Justo A."/>
            <person name="Karasinski D."/>
            <person name="Kautmanova I."/>
            <person name="Kiss B."/>
            <person name="Kocsube S."/>
            <person name="Kotiranta H."/>
            <person name="LaButti K.M."/>
            <person name="Lechner B.E."/>
            <person name="Liimatainen K."/>
            <person name="Lipzen A."/>
            <person name="Lukacs Z."/>
            <person name="Mihaltcheva S."/>
            <person name="Morgado L.N."/>
            <person name="Niskanen T."/>
            <person name="Noordeloos M.E."/>
            <person name="Ohm R.A."/>
            <person name="Ortiz-Santana B."/>
            <person name="Ovrebo C."/>
            <person name="Racz N."/>
            <person name="Riley R."/>
            <person name="Savchenko A."/>
            <person name="Shiryaev A."/>
            <person name="Soop K."/>
            <person name="Spirin V."/>
            <person name="Szebenyi C."/>
            <person name="Tomsovsky M."/>
            <person name="Tulloss R.E."/>
            <person name="Uehling J."/>
            <person name="Grigoriev I.V."/>
            <person name="Vagvolgyi C."/>
            <person name="Papp T."/>
            <person name="Martin F.M."/>
            <person name="Miettinen O."/>
            <person name="Hibbett D.S."/>
            <person name="Nagy L.G."/>
        </authorList>
    </citation>
    <scope>NUCLEOTIDE SEQUENCE [LARGE SCALE GENOMIC DNA]</scope>
    <source>
        <strain evidence="2 3">FP101781</strain>
    </source>
</reference>
<dbReference type="Proteomes" id="UP000298030">
    <property type="component" value="Unassembled WGS sequence"/>
</dbReference>
<dbReference type="AlphaFoldDB" id="A0A4Y7TAP4"/>
<keyword evidence="3" id="KW-1185">Reference proteome</keyword>
<feature type="compositionally biased region" description="Low complexity" evidence="1">
    <location>
        <begin position="63"/>
        <end position="72"/>
    </location>
</feature>
<evidence type="ECO:0000313" key="3">
    <source>
        <dbReference type="Proteomes" id="UP000298030"/>
    </source>
</evidence>
<gene>
    <name evidence="2" type="ORF">FA13DRAFT_353134</name>
</gene>
<comment type="caution">
    <text evidence="2">The sequence shown here is derived from an EMBL/GenBank/DDBJ whole genome shotgun (WGS) entry which is preliminary data.</text>
</comment>
<evidence type="ECO:0000313" key="2">
    <source>
        <dbReference type="EMBL" id="TEB31246.1"/>
    </source>
</evidence>
<proteinExistence type="predicted"/>
<evidence type="ECO:0000256" key="1">
    <source>
        <dbReference type="SAM" id="MobiDB-lite"/>
    </source>
</evidence>
<organism evidence="2 3">
    <name type="scientific">Coprinellus micaceus</name>
    <name type="common">Glistening ink-cap mushroom</name>
    <name type="synonym">Coprinus micaceus</name>
    <dbReference type="NCBI Taxonomy" id="71717"/>
    <lineage>
        <taxon>Eukaryota</taxon>
        <taxon>Fungi</taxon>
        <taxon>Dikarya</taxon>
        <taxon>Basidiomycota</taxon>
        <taxon>Agaricomycotina</taxon>
        <taxon>Agaricomycetes</taxon>
        <taxon>Agaricomycetidae</taxon>
        <taxon>Agaricales</taxon>
        <taxon>Agaricineae</taxon>
        <taxon>Psathyrellaceae</taxon>
        <taxon>Coprinellus</taxon>
    </lineage>
</organism>
<dbReference type="EMBL" id="QPFP01000019">
    <property type="protein sequence ID" value="TEB31246.1"/>
    <property type="molecule type" value="Genomic_DNA"/>
</dbReference>
<protein>
    <submittedName>
        <fullName evidence="2">Uncharacterized protein</fullName>
    </submittedName>
</protein>